<dbReference type="Gene3D" id="3.90.640.10">
    <property type="entry name" value="Actin, Chain A, domain 4"/>
    <property type="match status" value="1"/>
</dbReference>
<dbReference type="GeneID" id="80867479"/>
<gene>
    <name evidence="3" type="ORF">T069G_05581</name>
</gene>
<comment type="caution">
    <text evidence="3">The sequence shown here is derived from an EMBL/GenBank/DDBJ whole genome shotgun (WGS) entry which is preliminary data.</text>
</comment>
<dbReference type="CDD" id="cd10170">
    <property type="entry name" value="ASKHA_NBD_HSP70"/>
    <property type="match status" value="1"/>
</dbReference>
<evidence type="ECO:0000256" key="2">
    <source>
        <dbReference type="ARBA" id="ARBA00022840"/>
    </source>
</evidence>
<dbReference type="SUPFAM" id="SSF53067">
    <property type="entry name" value="Actin-like ATPase domain"/>
    <property type="match status" value="2"/>
</dbReference>
<keyword evidence="1" id="KW-0547">Nucleotide-binding</keyword>
<keyword evidence="4" id="KW-1185">Reference proteome</keyword>
<reference evidence="3" key="1">
    <citation type="submission" date="2022-09" db="EMBL/GenBank/DDBJ databases">
        <title>Chromosome-level assembly of Trichoderma breve T069, a fungus used in development of biopesticide product.</title>
        <authorList>
            <person name="Lin R."/>
            <person name="Liu T."/>
        </authorList>
    </citation>
    <scope>NUCLEOTIDE SEQUENCE</scope>
    <source>
        <strain evidence="3">T069</strain>
    </source>
</reference>
<dbReference type="PANTHER" id="PTHR14187">
    <property type="entry name" value="ALPHA KINASE/ELONGATION FACTOR 2 KINASE"/>
    <property type="match status" value="1"/>
</dbReference>
<dbReference type="GO" id="GO:0140662">
    <property type="term" value="F:ATP-dependent protein folding chaperone"/>
    <property type="evidence" value="ECO:0007669"/>
    <property type="project" value="InterPro"/>
</dbReference>
<organism evidence="3 4">
    <name type="scientific">Trichoderma breve</name>
    <dbReference type="NCBI Taxonomy" id="2034170"/>
    <lineage>
        <taxon>Eukaryota</taxon>
        <taxon>Fungi</taxon>
        <taxon>Dikarya</taxon>
        <taxon>Ascomycota</taxon>
        <taxon>Pezizomycotina</taxon>
        <taxon>Sordariomycetes</taxon>
        <taxon>Hypocreomycetidae</taxon>
        <taxon>Hypocreales</taxon>
        <taxon>Hypocreaceae</taxon>
        <taxon>Trichoderma</taxon>
    </lineage>
</organism>
<name>A0A9W9BIR4_9HYPO</name>
<dbReference type="PANTHER" id="PTHR14187:SF81">
    <property type="entry name" value="HSP70 FAMILY PROTEIN (AFU_ORTHOLOGUE AFUA_4G14040)"/>
    <property type="match status" value="1"/>
</dbReference>
<dbReference type="AlphaFoldDB" id="A0A9W9BIR4"/>
<dbReference type="GO" id="GO:0005524">
    <property type="term" value="F:ATP binding"/>
    <property type="evidence" value="ECO:0007669"/>
    <property type="project" value="UniProtKB-KW"/>
</dbReference>
<keyword evidence="2" id="KW-0067">ATP-binding</keyword>
<proteinExistence type="predicted"/>
<evidence type="ECO:0000256" key="1">
    <source>
        <dbReference type="ARBA" id="ARBA00022741"/>
    </source>
</evidence>
<dbReference type="InterPro" id="IPR013126">
    <property type="entry name" value="Hsp_70_fam"/>
</dbReference>
<dbReference type="EMBL" id="JAOPEN010000003">
    <property type="protein sequence ID" value="KAJ4860593.1"/>
    <property type="molecule type" value="Genomic_DNA"/>
</dbReference>
<sequence>MNFVAERTKLIVGIDYGTTYSGLSFALSNATDFKDIFPWTKYPGSSSHSAEHCVKAPTRVAFMDENPELDKNAWGYQVEPGMKTYAWTKLLLDKSSLVSEYDDPDLYLPGEYLKGMKAMFDDAVNEHLGSHKIENLPIEFWLTVPASWSEKAKLLTKSAATDAGFATRHMDKIMLISEPEAAAQLALKSSLHRLENFVKPETGVMVCDCGGGTVDITTYEVEATRPTLKLRETVVGVAGKCGGTFVDRNLFKLMADRFGDAFTSLGPEQIGPGSSFMDQFELKKKDFSMKTPSKRAHRLMLYMPKLKVTPSMEKYYERRSSSVLLTQEDYKMLFDPVISMIIRLVEEQVNQIKLKKERPVETIVLVGGFGSSPYLKEQLTEWSQNRGIRVTTPITGAWSAVVCGAVLRGLEGSIVRQKKCRRHYGHNMSHVYQPSIHAHFDTKKRWVWMDHIRNEEYLTGFMHWEVGKGEFIDYETEINAEFCSYFQDDIPKSNEYILYSCNLDDAPDTIENERIEKVGEVIATLDGLNKHELTHVKKHGTTYYSLPLTLNIRLDDEAGHLAFRIFYRDREVGKAAINIVDE</sequence>
<protein>
    <submittedName>
        <fullName evidence="3">Hsp70 protein domain-containing protein</fullName>
    </submittedName>
</protein>
<dbReference type="RefSeq" id="XP_056029649.1">
    <property type="nucleotide sequence ID" value="XM_056172791.1"/>
</dbReference>
<dbReference type="InterPro" id="IPR043129">
    <property type="entry name" value="ATPase_NBD"/>
</dbReference>
<dbReference type="Pfam" id="PF00012">
    <property type="entry name" value="HSP70"/>
    <property type="match status" value="1"/>
</dbReference>
<evidence type="ECO:0000313" key="3">
    <source>
        <dbReference type="EMBL" id="KAJ4860593.1"/>
    </source>
</evidence>
<evidence type="ECO:0000313" key="4">
    <source>
        <dbReference type="Proteomes" id="UP001140511"/>
    </source>
</evidence>
<dbReference type="Proteomes" id="UP001140511">
    <property type="component" value="Unassembled WGS sequence"/>
</dbReference>
<dbReference type="Gene3D" id="3.30.420.40">
    <property type="match status" value="2"/>
</dbReference>
<accession>A0A9W9BIR4</accession>
<dbReference type="PRINTS" id="PR00301">
    <property type="entry name" value="HEATSHOCK70"/>
</dbReference>